<keyword evidence="3" id="KW-1185">Reference proteome</keyword>
<feature type="domain" description="Retrovirus-related Pol polyprotein from transposon TNT 1-94-like beta-barrel" evidence="1">
    <location>
        <begin position="98"/>
        <end position="178"/>
    </location>
</feature>
<dbReference type="PANTHER" id="PTHR47592">
    <property type="entry name" value="PBF68 PROTEIN"/>
    <property type="match status" value="1"/>
</dbReference>
<evidence type="ECO:0000313" key="2">
    <source>
        <dbReference type="EMBL" id="KAG8176614.1"/>
    </source>
</evidence>
<accession>A0AAV6TXQ0</accession>
<reference evidence="2 3" key="1">
    <citation type="journal article" date="2022" name="Nat. Ecol. Evol.">
        <title>A masculinizing supergene underlies an exaggerated male reproductive morph in a spider.</title>
        <authorList>
            <person name="Hendrickx F."/>
            <person name="De Corte Z."/>
            <person name="Sonet G."/>
            <person name="Van Belleghem S.M."/>
            <person name="Kostlbacher S."/>
            <person name="Vangestel C."/>
        </authorList>
    </citation>
    <scope>NUCLEOTIDE SEQUENCE [LARGE SCALE GENOMIC DNA]</scope>
    <source>
        <strain evidence="2">W744_W776</strain>
    </source>
</reference>
<evidence type="ECO:0000259" key="1">
    <source>
        <dbReference type="Pfam" id="PF22936"/>
    </source>
</evidence>
<proteinExistence type="predicted"/>
<dbReference type="Pfam" id="PF22936">
    <property type="entry name" value="Pol_BBD"/>
    <property type="match status" value="1"/>
</dbReference>
<sequence>MRVRLIDADARLKKGQPTTSIQMSGRLRSLYRLEEITLLQPVQEKGTHRTFLRNKGVCFNWGRHFKREWPRNRTRETNPPNASSAVPFVAGDLSLTNFIVDSGATHHMCSRKDWFSNFQDHTGTVQCASKTAALKVTGMGDIKGETSKGLKIILKEVLFVPNISGQLISVKSIEHAGFSVMFKNEKIYAQSDVQKIHFAPVVASMYAISLPSALPVQPKMSDE</sequence>
<dbReference type="PANTHER" id="PTHR47592:SF27">
    <property type="entry name" value="OS08G0421700 PROTEIN"/>
    <property type="match status" value="1"/>
</dbReference>
<comment type="caution">
    <text evidence="2">The sequence shown here is derived from an EMBL/GenBank/DDBJ whole genome shotgun (WGS) entry which is preliminary data.</text>
</comment>
<organism evidence="2 3">
    <name type="scientific">Oedothorax gibbosus</name>
    <dbReference type="NCBI Taxonomy" id="931172"/>
    <lineage>
        <taxon>Eukaryota</taxon>
        <taxon>Metazoa</taxon>
        <taxon>Ecdysozoa</taxon>
        <taxon>Arthropoda</taxon>
        <taxon>Chelicerata</taxon>
        <taxon>Arachnida</taxon>
        <taxon>Araneae</taxon>
        <taxon>Araneomorphae</taxon>
        <taxon>Entelegynae</taxon>
        <taxon>Araneoidea</taxon>
        <taxon>Linyphiidae</taxon>
        <taxon>Erigoninae</taxon>
        <taxon>Oedothorax</taxon>
    </lineage>
</organism>
<protein>
    <recommendedName>
        <fullName evidence="1">Retrovirus-related Pol polyprotein from transposon TNT 1-94-like beta-barrel domain-containing protein</fullName>
    </recommendedName>
</protein>
<dbReference type="EMBL" id="JAFNEN010000862">
    <property type="protein sequence ID" value="KAG8176614.1"/>
    <property type="molecule type" value="Genomic_DNA"/>
</dbReference>
<evidence type="ECO:0000313" key="3">
    <source>
        <dbReference type="Proteomes" id="UP000827092"/>
    </source>
</evidence>
<dbReference type="AlphaFoldDB" id="A0AAV6TXQ0"/>
<dbReference type="Proteomes" id="UP000827092">
    <property type="component" value="Unassembled WGS sequence"/>
</dbReference>
<name>A0AAV6TXQ0_9ARAC</name>
<dbReference type="InterPro" id="IPR054722">
    <property type="entry name" value="PolX-like_BBD"/>
</dbReference>
<gene>
    <name evidence="2" type="ORF">JTE90_028596</name>
</gene>